<keyword evidence="4" id="KW-1185">Reference proteome</keyword>
<organism evidence="2 5">
    <name type="scientific">Microbulbifer hydrolyticus</name>
    <dbReference type="NCBI Taxonomy" id="48074"/>
    <lineage>
        <taxon>Bacteria</taxon>
        <taxon>Pseudomonadati</taxon>
        <taxon>Pseudomonadota</taxon>
        <taxon>Gammaproteobacteria</taxon>
        <taxon>Cellvibrionales</taxon>
        <taxon>Microbulbiferaceae</taxon>
        <taxon>Microbulbifer</taxon>
    </lineage>
</organism>
<dbReference type="OrthoDB" id="9791261at2"/>
<sequence length="441" mass="48728">MHLTPFNVGLSNAGSRVRGSFSAALLLCFLAGLWYKDAARAQNSSAPSTISYEQAVFRSLNEHPDLAGYEFRMQAADARVRQAGVGPRPELGLEIEDVAGTGDFNAVESAQTTLGVSWLLQCEVIDRRVQVASGRTSMITTQQQIAALDVAADTARYFLMALAQQDRLSLARRAEIQAREGLADIRRHVRVGKLPQAEASRARAEVEQRSLAAEDVEHEYAIAKYQLAAQWGERSPQFAEVDGSLAISIPAVDIASLRLQISNNPNLATFLNRERIADAEIALAQAEAGIQWRINAGIRRIEATDDFSLVAGISIPLGRRNRNHAEIEALMAEQSQYRSERQALEVALETRVYVMAQQLMHSRHVADAYLKRIIPSLEQALADIESAYKQGKYSYYELASAQQDLIDARLSFLEAQYRGHLYWIEIEKLTGLSLARSGGGK</sequence>
<comment type="similarity">
    <text evidence="1">Belongs to the outer membrane factor (OMF) (TC 1.B.17) family.</text>
</comment>
<protein>
    <submittedName>
        <fullName evidence="2">Cobalt-zinc-cadmium efflux system outer membrane protein</fullName>
    </submittedName>
    <submittedName>
        <fullName evidence="3">TolC family protein</fullName>
    </submittedName>
</protein>
<evidence type="ECO:0000313" key="4">
    <source>
        <dbReference type="Proteomes" id="UP000464675"/>
    </source>
</evidence>
<dbReference type="EMBL" id="JACHHR010000001">
    <property type="protein sequence ID" value="MBB5210393.1"/>
    <property type="molecule type" value="Genomic_DNA"/>
</dbReference>
<name>A0A6P1TBF5_9GAMM</name>
<evidence type="ECO:0000256" key="1">
    <source>
        <dbReference type="ARBA" id="ARBA00007613"/>
    </source>
</evidence>
<dbReference type="PANTHER" id="PTHR30203">
    <property type="entry name" value="OUTER MEMBRANE CATION EFFLUX PROTEIN"/>
    <property type="match status" value="1"/>
</dbReference>
<dbReference type="PANTHER" id="PTHR30203:SF24">
    <property type="entry name" value="BLR4935 PROTEIN"/>
    <property type="match status" value="1"/>
</dbReference>
<dbReference type="InterPro" id="IPR010131">
    <property type="entry name" value="MdtP/NodT-like"/>
</dbReference>
<dbReference type="AlphaFoldDB" id="A0A6P1TBF5"/>
<dbReference type="Gene3D" id="1.20.1600.10">
    <property type="entry name" value="Outer membrane efflux proteins (OEP)"/>
    <property type="match status" value="1"/>
</dbReference>
<gene>
    <name evidence="3" type="ORF">GTQ55_09070</name>
    <name evidence="2" type="ORF">HNQ53_000581</name>
</gene>
<evidence type="ECO:0000313" key="3">
    <source>
        <dbReference type="EMBL" id="QHQ39121.1"/>
    </source>
</evidence>
<dbReference type="EMBL" id="CP047491">
    <property type="protein sequence ID" value="QHQ39121.1"/>
    <property type="molecule type" value="Genomic_DNA"/>
</dbReference>
<evidence type="ECO:0000313" key="2">
    <source>
        <dbReference type="EMBL" id="MBB5210393.1"/>
    </source>
</evidence>
<evidence type="ECO:0000313" key="5">
    <source>
        <dbReference type="Proteomes" id="UP000563601"/>
    </source>
</evidence>
<dbReference type="InterPro" id="IPR003423">
    <property type="entry name" value="OMP_efflux"/>
</dbReference>
<dbReference type="GO" id="GO:0015562">
    <property type="term" value="F:efflux transmembrane transporter activity"/>
    <property type="evidence" value="ECO:0007669"/>
    <property type="project" value="InterPro"/>
</dbReference>
<accession>A0A6P1TBF5</accession>
<reference evidence="3 4" key="1">
    <citation type="submission" date="2020-01" db="EMBL/GenBank/DDBJ databases">
        <title>The possibility of degradation of plastic by Microbulbifer hydrolyticus IRE-31.</title>
        <authorList>
            <person name="Liu L."/>
        </authorList>
    </citation>
    <scope>NUCLEOTIDE SEQUENCE [LARGE SCALE GENOMIC DNA]</scope>
    <source>
        <strain evidence="3 4">IRE-31</strain>
    </source>
</reference>
<dbReference type="Proteomes" id="UP000464675">
    <property type="component" value="Chromosome"/>
</dbReference>
<dbReference type="RefSeq" id="WP_161858446.1">
    <property type="nucleotide sequence ID" value="NZ_CP047491.1"/>
</dbReference>
<reference evidence="2 5" key="2">
    <citation type="submission" date="2020-08" db="EMBL/GenBank/DDBJ databases">
        <title>Genomic Encyclopedia of Type Strains, Phase IV (KMG-IV): sequencing the most valuable type-strain genomes for metagenomic binning, comparative biology and taxonomic classification.</title>
        <authorList>
            <person name="Goeker M."/>
        </authorList>
    </citation>
    <scope>NUCLEOTIDE SEQUENCE [LARGE SCALE GENOMIC DNA]</scope>
    <source>
        <strain evidence="2 5">DSM 11525</strain>
    </source>
</reference>
<dbReference type="Proteomes" id="UP000563601">
    <property type="component" value="Unassembled WGS sequence"/>
</dbReference>
<dbReference type="SUPFAM" id="SSF56954">
    <property type="entry name" value="Outer membrane efflux proteins (OEP)"/>
    <property type="match status" value="1"/>
</dbReference>
<proteinExistence type="inferred from homology"/>
<dbReference type="Pfam" id="PF02321">
    <property type="entry name" value="OEP"/>
    <property type="match status" value="1"/>
</dbReference>